<protein>
    <submittedName>
        <fullName evidence="4">Class II fructose-bisphosphate aldolase</fullName>
    </submittedName>
</protein>
<dbReference type="PANTHER" id="PTHR30304">
    <property type="entry name" value="D-TAGATOSE-1,6-BISPHOSPHATE ALDOLASE"/>
    <property type="match status" value="1"/>
</dbReference>
<name>A0A5D0WHA4_9FIRM</name>
<feature type="binding site" evidence="3">
    <location>
        <position position="82"/>
    </location>
    <ligand>
        <name>Zn(2+)</name>
        <dbReference type="ChEBI" id="CHEBI:29105"/>
        <label>1</label>
        <note>catalytic</note>
    </ligand>
</feature>
<reference evidence="4 5" key="1">
    <citation type="submission" date="2019-08" db="EMBL/GenBank/DDBJ databases">
        <title>Isolation and enrichment of carboxydotrophic bacteria from anaerobic sludge for the production of bio-based chemicals from syngas.</title>
        <authorList>
            <person name="Antares A.L."/>
            <person name="Moreira J."/>
            <person name="Diender M."/>
            <person name="Parshina S.N."/>
            <person name="Stams A.J.M."/>
            <person name="Alves M."/>
            <person name="Alves J.I."/>
            <person name="Sousa D.Z."/>
        </authorList>
    </citation>
    <scope>NUCLEOTIDE SEQUENCE [LARGE SCALE GENOMIC DNA]</scope>
    <source>
        <strain evidence="4 5">JM</strain>
    </source>
</reference>
<organism evidence="4 5">
    <name type="scientific">Acetobacterium wieringae</name>
    <dbReference type="NCBI Taxonomy" id="52694"/>
    <lineage>
        <taxon>Bacteria</taxon>
        <taxon>Bacillati</taxon>
        <taxon>Bacillota</taxon>
        <taxon>Clostridia</taxon>
        <taxon>Eubacteriales</taxon>
        <taxon>Eubacteriaceae</taxon>
        <taxon>Acetobacterium</taxon>
    </lineage>
</organism>
<evidence type="ECO:0000313" key="4">
    <source>
        <dbReference type="EMBL" id="TYC82301.1"/>
    </source>
</evidence>
<comment type="cofactor">
    <cofactor evidence="3">
        <name>Zn(2+)</name>
        <dbReference type="ChEBI" id="CHEBI:29105"/>
    </cofactor>
    <text evidence="3">Binds 2 Zn(2+) ions per subunit. One is catalytic and the other provides a structural contribution.</text>
</comment>
<evidence type="ECO:0000256" key="3">
    <source>
        <dbReference type="PIRSR" id="PIRSR001359-3"/>
    </source>
</evidence>
<dbReference type="InterPro" id="IPR013785">
    <property type="entry name" value="Aldolase_TIM"/>
</dbReference>
<dbReference type="PIRSF" id="PIRSF001359">
    <property type="entry name" value="F_bP_aldolase_II"/>
    <property type="match status" value="1"/>
</dbReference>
<dbReference type="RefSeq" id="WP_148638747.1">
    <property type="nucleotide sequence ID" value="NZ_VSLA01000030.1"/>
</dbReference>
<dbReference type="SUPFAM" id="SSF51569">
    <property type="entry name" value="Aldolase"/>
    <property type="match status" value="1"/>
</dbReference>
<feature type="binding site" evidence="3">
    <location>
        <position position="133"/>
    </location>
    <ligand>
        <name>Zn(2+)</name>
        <dbReference type="ChEBI" id="CHEBI:29105"/>
        <label>2</label>
    </ligand>
</feature>
<accession>A0A5D0WHA4</accession>
<dbReference type="AlphaFoldDB" id="A0A5D0WHA4"/>
<dbReference type="GO" id="GO:0008270">
    <property type="term" value="F:zinc ion binding"/>
    <property type="evidence" value="ECO:0007669"/>
    <property type="project" value="InterPro"/>
</dbReference>
<evidence type="ECO:0000313" key="5">
    <source>
        <dbReference type="Proteomes" id="UP000322619"/>
    </source>
</evidence>
<sequence>MLVGLKELLNQCKKNKTAIPAFNVYNLETILAVNQAANHLNSPVIFSFGESYLDDVPIDLIALNVRFLAEQSPQSMVLHLDHAKNLSTITRAIDCGFTSVMYDGSHLSIEENIKNTRAVVEIARDARVSVEGELGYMNPEDGSYYDEPGNPDHSQFTRPELALKYVTETGVDALAIAIGNAHGLYQGVPHLDFSVLAEIAALTDKPQVLHGCSGIPAEQIKKAINLGICKINVNTELALGAVESIRQSIKMSPEVNSLRYEKLIRQTKADLVLLIEKYLKLTSN</sequence>
<feature type="active site" description="Proton donor" evidence="1">
    <location>
        <position position="81"/>
    </location>
</feature>
<proteinExistence type="predicted"/>
<comment type="caution">
    <text evidence="4">The sequence shown here is derived from an EMBL/GenBank/DDBJ whole genome shotgun (WGS) entry which is preliminary data.</text>
</comment>
<dbReference type="GO" id="GO:0005829">
    <property type="term" value="C:cytosol"/>
    <property type="evidence" value="ECO:0007669"/>
    <property type="project" value="TreeGrafter"/>
</dbReference>
<keyword evidence="3" id="KW-0479">Metal-binding</keyword>
<feature type="binding site" evidence="3">
    <location>
        <position position="182"/>
    </location>
    <ligand>
        <name>Zn(2+)</name>
        <dbReference type="ChEBI" id="CHEBI:29105"/>
        <label>1</label>
        <note>catalytic</note>
    </ligand>
</feature>
<dbReference type="Proteomes" id="UP000322619">
    <property type="component" value="Unassembled WGS sequence"/>
</dbReference>
<evidence type="ECO:0000256" key="2">
    <source>
        <dbReference type="PIRSR" id="PIRSR001359-2"/>
    </source>
</evidence>
<dbReference type="CDD" id="cd00947">
    <property type="entry name" value="TBP_aldolase_IIB"/>
    <property type="match status" value="1"/>
</dbReference>
<dbReference type="Pfam" id="PF01116">
    <property type="entry name" value="F_bP_aldolase"/>
    <property type="match status" value="1"/>
</dbReference>
<dbReference type="GO" id="GO:0009025">
    <property type="term" value="F:tagatose-bisphosphate aldolase activity"/>
    <property type="evidence" value="ECO:0007669"/>
    <property type="project" value="TreeGrafter"/>
</dbReference>
<dbReference type="PANTHER" id="PTHR30304:SF0">
    <property type="entry name" value="D-TAGATOSE-1,6-BISPHOSPHATE ALDOLASE SUBUNIT GATY-RELATED"/>
    <property type="match status" value="1"/>
</dbReference>
<evidence type="ECO:0000256" key="1">
    <source>
        <dbReference type="PIRSR" id="PIRSR001359-1"/>
    </source>
</evidence>
<dbReference type="InterPro" id="IPR050246">
    <property type="entry name" value="Class_II_FBP_aldolase"/>
</dbReference>
<feature type="binding site" evidence="2">
    <location>
        <position position="183"/>
    </location>
    <ligand>
        <name>dihydroxyacetone phosphate</name>
        <dbReference type="ChEBI" id="CHEBI:57642"/>
    </ligand>
</feature>
<dbReference type="EMBL" id="VSLA01000030">
    <property type="protein sequence ID" value="TYC82301.1"/>
    <property type="molecule type" value="Genomic_DNA"/>
</dbReference>
<feature type="binding site" evidence="2">
    <location>
        <begin position="232"/>
        <end position="235"/>
    </location>
    <ligand>
        <name>dihydroxyacetone phosphate</name>
        <dbReference type="ChEBI" id="CHEBI:57642"/>
    </ligand>
</feature>
<dbReference type="NCBIfam" id="TIGR00167">
    <property type="entry name" value="cbbA"/>
    <property type="match status" value="1"/>
</dbReference>
<keyword evidence="3" id="KW-0862">Zinc</keyword>
<feature type="binding site" evidence="2">
    <location>
        <begin position="211"/>
        <end position="213"/>
    </location>
    <ligand>
        <name>dihydroxyacetone phosphate</name>
        <dbReference type="ChEBI" id="CHEBI:57642"/>
    </ligand>
</feature>
<feature type="binding site" evidence="3">
    <location>
        <position position="210"/>
    </location>
    <ligand>
        <name>Zn(2+)</name>
        <dbReference type="ChEBI" id="CHEBI:29105"/>
        <label>1</label>
        <note>catalytic</note>
    </ligand>
</feature>
<feature type="binding site" evidence="3">
    <location>
        <position position="103"/>
    </location>
    <ligand>
        <name>Zn(2+)</name>
        <dbReference type="ChEBI" id="CHEBI:29105"/>
        <label>2</label>
    </ligand>
</feature>
<gene>
    <name evidence="4" type="ORF">FXB42_16595</name>
</gene>
<dbReference type="Gene3D" id="3.20.20.70">
    <property type="entry name" value="Aldolase class I"/>
    <property type="match status" value="1"/>
</dbReference>
<dbReference type="GO" id="GO:0005975">
    <property type="term" value="P:carbohydrate metabolic process"/>
    <property type="evidence" value="ECO:0007669"/>
    <property type="project" value="InterPro"/>
</dbReference>
<dbReference type="InterPro" id="IPR000771">
    <property type="entry name" value="FBA_II"/>
</dbReference>